<name>A0A4D8R2M4_AZOBR</name>
<dbReference type="InterPro" id="IPR038081">
    <property type="entry name" value="CalX-like_sf"/>
</dbReference>
<evidence type="ECO:0000313" key="5">
    <source>
        <dbReference type="EMBL" id="QCO15834.1"/>
    </source>
</evidence>
<dbReference type="Pfam" id="PF00353">
    <property type="entry name" value="HemolysinCabind"/>
    <property type="match status" value="1"/>
</dbReference>
<feature type="domain" description="Calx-beta" evidence="4">
    <location>
        <begin position="228"/>
        <end position="332"/>
    </location>
</feature>
<dbReference type="EMBL" id="CP032345">
    <property type="protein sequence ID" value="QCO15834.1"/>
    <property type="molecule type" value="Genomic_DNA"/>
</dbReference>
<proteinExistence type="predicted"/>
<evidence type="ECO:0000313" key="6">
    <source>
        <dbReference type="Proteomes" id="UP000298693"/>
    </source>
</evidence>
<dbReference type="InterPro" id="IPR003644">
    <property type="entry name" value="Calx_beta"/>
</dbReference>
<dbReference type="PROSITE" id="PS00330">
    <property type="entry name" value="HEMOLYSIN_CALCIUM"/>
    <property type="match status" value="1"/>
</dbReference>
<dbReference type="GO" id="GO:0005509">
    <property type="term" value="F:calcium ion binding"/>
    <property type="evidence" value="ECO:0007669"/>
    <property type="project" value="InterPro"/>
</dbReference>
<dbReference type="InterPro" id="IPR011049">
    <property type="entry name" value="Serralysin-like_metalloprot_C"/>
</dbReference>
<evidence type="ECO:0000259" key="4">
    <source>
        <dbReference type="SMART" id="SM00237"/>
    </source>
</evidence>
<dbReference type="SUPFAM" id="SSF51120">
    <property type="entry name" value="beta-Roll"/>
    <property type="match status" value="1"/>
</dbReference>
<organism evidence="5 6">
    <name type="scientific">Azospirillum brasilense</name>
    <dbReference type="NCBI Taxonomy" id="192"/>
    <lineage>
        <taxon>Bacteria</taxon>
        <taxon>Pseudomonadati</taxon>
        <taxon>Pseudomonadota</taxon>
        <taxon>Alphaproteobacteria</taxon>
        <taxon>Rhodospirillales</taxon>
        <taxon>Azospirillaceae</taxon>
        <taxon>Azospirillum</taxon>
    </lineage>
</organism>
<protein>
    <recommendedName>
        <fullName evidence="4">Calx-beta domain-containing protein</fullName>
    </recommendedName>
</protein>
<dbReference type="Gene3D" id="2.60.40.2030">
    <property type="match status" value="3"/>
</dbReference>
<dbReference type="Gene3D" id="2.150.10.10">
    <property type="entry name" value="Serralysin-like metalloprotease, C-terminal"/>
    <property type="match status" value="1"/>
</dbReference>
<reference evidence="5 6" key="1">
    <citation type="submission" date="2018-09" db="EMBL/GenBank/DDBJ databases">
        <title>Whole genome based analysis of evolution and adaptive divergence in Indian and Brazilian strains of Azospirillum brasilense.</title>
        <authorList>
            <person name="Singh C."/>
            <person name="Tripathi A.K."/>
        </authorList>
    </citation>
    <scope>NUCLEOTIDE SEQUENCE [LARGE SCALE GENOMIC DNA]</scope>
    <source>
        <strain evidence="5 6">MTCC4039</strain>
    </source>
</reference>
<sequence>MAIWVSYTQGGYEGGGQAVLSKTRLILSRDGNTSSPASVKWRIEGTGLNPADADDFGGTFPSGTLEFAPFQSAILDIPIHDDDIIEPSEEFKVIFYDPIGDTLSDHLINNPVRMTIGNDDALASIKSLNGDSPEGDSGNKFIYFYIELSTSTGKPVSVDWALTGTGANPVDAADFGGTLPSGTVTLVGWETTRMFMVEFSGDTTVEPDETYTITLSNPNGVALGTTTATGTIRNDDTTLSIAALDATKAEGSSGSTAYTFEVTRAGNIEGNSTASYAVTGTGANPADAADFGGTLPSDTVSFAPGETRKVITINVSGDSTLEGNETFAVTLTNLRYAPIATATATGTIVNDDIEPTRRLAITSGGTSREVEMQAYSGPVSWLQNMHIGADISEAMHGTDLADFINTLGGDDAIDGGKGDDVLDGGLGSNFLTGGSGVDTFFVDGRGNGVTWSTVTDLEKGEWVTCWGWKEGTSKLTWAEMAGADGYKGATAHIDLDANGSIDMSMTISSKYSAAVLAMPGQVGDASYLAFTLA</sequence>
<dbReference type="InterPro" id="IPR001343">
    <property type="entry name" value="Hemolysn_Ca-bd"/>
</dbReference>
<gene>
    <name evidence="5" type="ORF">D3869_11685</name>
</gene>
<evidence type="ECO:0000256" key="2">
    <source>
        <dbReference type="ARBA" id="ARBA00022737"/>
    </source>
</evidence>
<keyword evidence="1" id="KW-0732">Signal</keyword>
<accession>A0A4D8R2M4</accession>
<evidence type="ECO:0000256" key="1">
    <source>
        <dbReference type="ARBA" id="ARBA00022729"/>
    </source>
</evidence>
<dbReference type="PRINTS" id="PR00313">
    <property type="entry name" value="CABNDNGRPT"/>
</dbReference>
<dbReference type="PANTHER" id="PTHR46682">
    <property type="entry name" value="ADHESION G-PROTEIN COUPLED RECEPTOR V1"/>
    <property type="match status" value="1"/>
</dbReference>
<evidence type="ECO:0000256" key="3">
    <source>
        <dbReference type="ARBA" id="ARBA00022837"/>
    </source>
</evidence>
<dbReference type="GO" id="GO:0016020">
    <property type="term" value="C:membrane"/>
    <property type="evidence" value="ECO:0007669"/>
    <property type="project" value="InterPro"/>
</dbReference>
<dbReference type="AlphaFoldDB" id="A0A4D8R2M4"/>
<dbReference type="Pfam" id="PF03160">
    <property type="entry name" value="Calx-beta"/>
    <property type="match status" value="3"/>
</dbReference>
<keyword evidence="2" id="KW-0677">Repeat</keyword>
<dbReference type="SMART" id="SM00237">
    <property type="entry name" value="Calx_beta"/>
    <property type="match status" value="1"/>
</dbReference>
<dbReference type="InterPro" id="IPR018511">
    <property type="entry name" value="Hemolysin-typ_Ca-bd_CS"/>
</dbReference>
<keyword evidence="3" id="KW-0106">Calcium</keyword>
<dbReference type="SUPFAM" id="SSF141072">
    <property type="entry name" value="CalX-like"/>
    <property type="match status" value="3"/>
</dbReference>
<dbReference type="InterPro" id="IPR026919">
    <property type="entry name" value="ADGRV1"/>
</dbReference>
<dbReference type="PANTHER" id="PTHR46682:SF1">
    <property type="entry name" value="ADHESION G-PROTEIN COUPLED RECEPTOR V1"/>
    <property type="match status" value="1"/>
</dbReference>
<dbReference type="Proteomes" id="UP000298693">
    <property type="component" value="Chromosome"/>
</dbReference>
<dbReference type="GO" id="GO:0004930">
    <property type="term" value="F:G protein-coupled receptor activity"/>
    <property type="evidence" value="ECO:0007669"/>
    <property type="project" value="InterPro"/>
</dbReference>